<protein>
    <submittedName>
        <fullName evidence="1">Uncharacterized protein</fullName>
    </submittedName>
</protein>
<evidence type="ECO:0000313" key="2">
    <source>
        <dbReference type="Proteomes" id="UP000094336"/>
    </source>
</evidence>
<dbReference type="SUPFAM" id="SSF52047">
    <property type="entry name" value="RNI-like"/>
    <property type="match status" value="1"/>
</dbReference>
<dbReference type="Proteomes" id="UP000094336">
    <property type="component" value="Unassembled WGS sequence"/>
</dbReference>
<gene>
    <name evidence="1" type="ORF">BABINDRAFT_10187</name>
</gene>
<dbReference type="RefSeq" id="XP_018982604.1">
    <property type="nucleotide sequence ID" value="XM_019126700.1"/>
</dbReference>
<organism evidence="1 2">
    <name type="scientific">Babjeviella inositovora NRRL Y-12698</name>
    <dbReference type="NCBI Taxonomy" id="984486"/>
    <lineage>
        <taxon>Eukaryota</taxon>
        <taxon>Fungi</taxon>
        <taxon>Dikarya</taxon>
        <taxon>Ascomycota</taxon>
        <taxon>Saccharomycotina</taxon>
        <taxon>Pichiomycetes</taxon>
        <taxon>Serinales incertae sedis</taxon>
        <taxon>Babjeviella</taxon>
    </lineage>
</organism>
<name>A0A1E3QHV9_9ASCO</name>
<dbReference type="AlphaFoldDB" id="A0A1E3QHV9"/>
<keyword evidence="2" id="KW-1185">Reference proteome</keyword>
<reference evidence="2" key="1">
    <citation type="submission" date="2016-05" db="EMBL/GenBank/DDBJ databases">
        <title>Comparative genomics of biotechnologically important yeasts.</title>
        <authorList>
            <consortium name="DOE Joint Genome Institute"/>
            <person name="Riley R."/>
            <person name="Haridas S."/>
            <person name="Wolfe K.H."/>
            <person name="Lopes M.R."/>
            <person name="Hittinger C.T."/>
            <person name="Goker M."/>
            <person name="Salamov A."/>
            <person name="Wisecaver J."/>
            <person name="Long T.M."/>
            <person name="Aerts A.L."/>
            <person name="Barry K."/>
            <person name="Choi C."/>
            <person name="Clum A."/>
            <person name="Coughlan A.Y."/>
            <person name="Deshpande S."/>
            <person name="Douglass A.P."/>
            <person name="Hanson S.J."/>
            <person name="Klenk H.-P."/>
            <person name="Labutti K."/>
            <person name="Lapidus A."/>
            <person name="Lindquist E."/>
            <person name="Lipzen A."/>
            <person name="Meier-Kolthoff J.P."/>
            <person name="Ohm R.A."/>
            <person name="Otillar R.P."/>
            <person name="Pangilinan J."/>
            <person name="Peng Y."/>
            <person name="Rokas A."/>
            <person name="Rosa C.A."/>
            <person name="Scheuner C."/>
            <person name="Sibirny A.A."/>
            <person name="Slot J.C."/>
            <person name="Stielow J.B."/>
            <person name="Sun H."/>
            <person name="Kurtzman C.P."/>
            <person name="Blackwell M."/>
            <person name="Grigoriev I.V."/>
            <person name="Jeffries T.W."/>
        </authorList>
    </citation>
    <scope>NUCLEOTIDE SEQUENCE [LARGE SCALE GENOMIC DNA]</scope>
    <source>
        <strain evidence="2">NRRL Y-12698</strain>
    </source>
</reference>
<dbReference type="InterPro" id="IPR032675">
    <property type="entry name" value="LRR_dom_sf"/>
</dbReference>
<dbReference type="EMBL" id="KV454441">
    <property type="protein sequence ID" value="ODQ77276.1"/>
    <property type="molecule type" value="Genomic_DNA"/>
</dbReference>
<dbReference type="Gene3D" id="3.80.10.10">
    <property type="entry name" value="Ribonuclease Inhibitor"/>
    <property type="match status" value="1"/>
</dbReference>
<accession>A0A1E3QHV9</accession>
<proteinExistence type="predicted"/>
<dbReference type="GeneID" id="30144554"/>
<evidence type="ECO:0000313" key="1">
    <source>
        <dbReference type="EMBL" id="ODQ77276.1"/>
    </source>
</evidence>
<sequence>MLVDFEILQLTNLVSLQIFASMVNSACLNETTFPLSLKTLTVNMSLVSTLDFLKRLPSTLEALSLHQNCIGGTEDPQIVPFEPLTTGVIKFPGALQRLDLSSNPRLYMGYSSETLALAMRLRYLDLSNTGIQNPRGLEGNGLSRRKRQKVV</sequence>